<evidence type="ECO:0000256" key="1">
    <source>
        <dbReference type="SAM" id="MobiDB-lite"/>
    </source>
</evidence>
<accession>A0A848LBG1</accession>
<dbReference type="Proteomes" id="UP000518300">
    <property type="component" value="Unassembled WGS sequence"/>
</dbReference>
<evidence type="ECO:0000313" key="4">
    <source>
        <dbReference type="Proteomes" id="UP000518300"/>
    </source>
</evidence>
<comment type="caution">
    <text evidence="3">The sequence shown here is derived from an EMBL/GenBank/DDBJ whole genome shotgun (WGS) entry which is preliminary data.</text>
</comment>
<dbReference type="InterPro" id="IPR037682">
    <property type="entry name" value="TonB_C"/>
</dbReference>
<dbReference type="AlphaFoldDB" id="A0A848LBG1"/>
<protein>
    <recommendedName>
        <fullName evidence="2">TonB C-terminal domain-containing protein</fullName>
    </recommendedName>
</protein>
<reference evidence="3 4" key="1">
    <citation type="submission" date="2020-04" db="EMBL/GenBank/DDBJ databases">
        <title>Draft genome of Pyxidicoccus fallax type strain.</title>
        <authorList>
            <person name="Whitworth D.E."/>
        </authorList>
    </citation>
    <scope>NUCLEOTIDE SEQUENCE [LARGE SCALE GENOMIC DNA]</scope>
    <source>
        <strain evidence="3 4">DSM 14698</strain>
    </source>
</reference>
<feature type="compositionally biased region" description="Basic and acidic residues" evidence="1">
    <location>
        <begin position="7"/>
        <end position="21"/>
    </location>
</feature>
<evidence type="ECO:0000259" key="2">
    <source>
        <dbReference type="Pfam" id="PF03544"/>
    </source>
</evidence>
<dbReference type="EMBL" id="JABBJJ010000062">
    <property type="protein sequence ID" value="NMO16259.1"/>
    <property type="molecule type" value="Genomic_DNA"/>
</dbReference>
<sequence length="165" mass="17757">MTSNGARHTEPRARVSRRDSGMGESATGRRALSRGGRVALFVAVSLLCAHPARATTPGEGDSDDTSPVFEGFLCFPPMTPPKLLEGPPIEYTPEAIAAGAKGTLIAKCVITREGRIRDCEVIKGVEPMNDVVVKALQARRYTPVMFQGTPVEVKYTFTVRLTPAK</sequence>
<name>A0A848LBG1_9BACT</name>
<dbReference type="SUPFAM" id="SSF74653">
    <property type="entry name" value="TolA/TonB C-terminal domain"/>
    <property type="match status" value="1"/>
</dbReference>
<feature type="domain" description="TonB C-terminal" evidence="2">
    <location>
        <begin position="88"/>
        <end position="160"/>
    </location>
</feature>
<organism evidence="3 4">
    <name type="scientific">Pyxidicoccus fallax</name>
    <dbReference type="NCBI Taxonomy" id="394095"/>
    <lineage>
        <taxon>Bacteria</taxon>
        <taxon>Pseudomonadati</taxon>
        <taxon>Myxococcota</taxon>
        <taxon>Myxococcia</taxon>
        <taxon>Myxococcales</taxon>
        <taxon>Cystobacterineae</taxon>
        <taxon>Myxococcaceae</taxon>
        <taxon>Pyxidicoccus</taxon>
    </lineage>
</organism>
<proteinExistence type="predicted"/>
<dbReference type="GO" id="GO:0055085">
    <property type="term" value="P:transmembrane transport"/>
    <property type="evidence" value="ECO:0007669"/>
    <property type="project" value="InterPro"/>
</dbReference>
<keyword evidence="4" id="KW-1185">Reference proteome</keyword>
<gene>
    <name evidence="3" type="ORF">HG543_15565</name>
</gene>
<evidence type="ECO:0000313" key="3">
    <source>
        <dbReference type="EMBL" id="NMO16259.1"/>
    </source>
</evidence>
<dbReference type="Pfam" id="PF03544">
    <property type="entry name" value="TonB_C"/>
    <property type="match status" value="1"/>
</dbReference>
<dbReference type="Gene3D" id="3.30.1150.10">
    <property type="match status" value="1"/>
</dbReference>
<feature type="region of interest" description="Disordered" evidence="1">
    <location>
        <begin position="1"/>
        <end position="30"/>
    </location>
</feature>